<protein>
    <submittedName>
        <fullName evidence="1">Uncharacterized protein</fullName>
    </submittedName>
</protein>
<evidence type="ECO:0000313" key="1">
    <source>
        <dbReference type="EMBL" id="CAD7605068.1"/>
    </source>
</evidence>
<organism evidence="1">
    <name type="scientific">Timema genevievae</name>
    <name type="common">Walking stick</name>
    <dbReference type="NCBI Taxonomy" id="629358"/>
    <lineage>
        <taxon>Eukaryota</taxon>
        <taxon>Metazoa</taxon>
        <taxon>Ecdysozoa</taxon>
        <taxon>Arthropoda</taxon>
        <taxon>Hexapoda</taxon>
        <taxon>Insecta</taxon>
        <taxon>Pterygota</taxon>
        <taxon>Neoptera</taxon>
        <taxon>Polyneoptera</taxon>
        <taxon>Phasmatodea</taxon>
        <taxon>Timematodea</taxon>
        <taxon>Timematoidea</taxon>
        <taxon>Timematidae</taxon>
        <taxon>Timema</taxon>
    </lineage>
</organism>
<name>A0A7R9K5B8_TIMGE</name>
<sequence>MSILSVYSEVLTETSTRFLTKMKIICVALLAIQLVIGASSQGTFEADGYMEDLLVSTKSFLEGYSGSATLGDVDQPVDMEEGTYDIYLKNGHIKSLGNITVGKASYIDQPVYRVASSFLIGNVLLTYDYQLQDIQGRVYQGSLEVKLENIQASVQVRSYEDESVYITDLEKYSVSDLGSETGVKFSDQYLPDIIGLQIERVFQIHYNLSVAEQIVNVLADRISEAIKVVSFDKYVQ</sequence>
<proteinExistence type="predicted"/>
<dbReference type="EMBL" id="OE844283">
    <property type="protein sequence ID" value="CAD7605068.1"/>
    <property type="molecule type" value="Genomic_DNA"/>
</dbReference>
<accession>A0A7R9K5B8</accession>
<dbReference type="AlphaFoldDB" id="A0A7R9K5B8"/>
<reference evidence="1" key="1">
    <citation type="submission" date="2020-11" db="EMBL/GenBank/DDBJ databases">
        <authorList>
            <person name="Tran Van P."/>
        </authorList>
    </citation>
    <scope>NUCLEOTIDE SEQUENCE</scope>
</reference>
<gene>
    <name evidence="1" type="ORF">TGEB3V08_LOCUS9385</name>
</gene>